<reference evidence="1 2" key="1">
    <citation type="submission" date="2019-10" db="EMBL/GenBank/DDBJ databases">
        <title>Whole genome shotgun sequence of Acrocarpospora macrocephala NBRC 16266.</title>
        <authorList>
            <person name="Ichikawa N."/>
            <person name="Kimura A."/>
            <person name="Kitahashi Y."/>
            <person name="Komaki H."/>
            <person name="Oguchi A."/>
        </authorList>
    </citation>
    <scope>NUCLEOTIDE SEQUENCE [LARGE SCALE GENOMIC DNA]</scope>
    <source>
        <strain evidence="1 2">NBRC 16266</strain>
    </source>
</reference>
<gene>
    <name evidence="1" type="ORF">Amac_099500</name>
</gene>
<dbReference type="Pfam" id="PF11848">
    <property type="entry name" value="DUF3368"/>
    <property type="match status" value="1"/>
</dbReference>
<evidence type="ECO:0000313" key="1">
    <source>
        <dbReference type="EMBL" id="GES16352.1"/>
    </source>
</evidence>
<evidence type="ECO:0008006" key="3">
    <source>
        <dbReference type="Google" id="ProtNLM"/>
    </source>
</evidence>
<accession>A0A5M3X6R1</accession>
<sequence length="180" mass="19994">MNAKAGDAFFDANTLQNFAVVDRLDLLKAHYGARIRWTETVRFEVQRGIRAEPRLQRILDAEWLGDPIEISGDPATLSSIEFIRRGLGGNSVQQLQHLGEAEIIYYLEKVEPGGFFVTDDRPAADFAHRRGITVIDTPGVLSECHSYGEIGCPDAYVLLQAMADNDRGVRVPADHRAICP</sequence>
<name>A0A5M3X6R1_9ACTN</name>
<dbReference type="EMBL" id="BLAE01000098">
    <property type="protein sequence ID" value="GES16352.1"/>
    <property type="molecule type" value="Genomic_DNA"/>
</dbReference>
<comment type="caution">
    <text evidence="1">The sequence shown here is derived from an EMBL/GenBank/DDBJ whole genome shotgun (WGS) entry which is preliminary data.</text>
</comment>
<keyword evidence="2" id="KW-1185">Reference proteome</keyword>
<dbReference type="RefSeq" id="WP_155361384.1">
    <property type="nucleotide sequence ID" value="NZ_BAAAHL010000054.1"/>
</dbReference>
<dbReference type="AlphaFoldDB" id="A0A5M3X6R1"/>
<dbReference type="InterPro" id="IPR021799">
    <property type="entry name" value="PIN-like_prokaryotic"/>
</dbReference>
<evidence type="ECO:0000313" key="2">
    <source>
        <dbReference type="Proteomes" id="UP000331127"/>
    </source>
</evidence>
<dbReference type="Proteomes" id="UP000331127">
    <property type="component" value="Unassembled WGS sequence"/>
</dbReference>
<proteinExistence type="predicted"/>
<dbReference type="OrthoDB" id="3733361at2"/>
<protein>
    <recommendedName>
        <fullName evidence="3">PIN domain-containing protein</fullName>
    </recommendedName>
</protein>
<organism evidence="1 2">
    <name type="scientific">Acrocarpospora macrocephala</name>
    <dbReference type="NCBI Taxonomy" id="150177"/>
    <lineage>
        <taxon>Bacteria</taxon>
        <taxon>Bacillati</taxon>
        <taxon>Actinomycetota</taxon>
        <taxon>Actinomycetes</taxon>
        <taxon>Streptosporangiales</taxon>
        <taxon>Streptosporangiaceae</taxon>
        <taxon>Acrocarpospora</taxon>
    </lineage>
</organism>